<dbReference type="Proteomes" id="UP001599542">
    <property type="component" value="Unassembled WGS sequence"/>
</dbReference>
<protein>
    <submittedName>
        <fullName evidence="9">Cation diffusion facilitator family transporter</fullName>
    </submittedName>
</protein>
<keyword evidence="3 7" id="KW-0812">Transmembrane</keyword>
<evidence type="ECO:0000256" key="7">
    <source>
        <dbReference type="SAM" id="Phobius"/>
    </source>
</evidence>
<evidence type="ECO:0000256" key="2">
    <source>
        <dbReference type="ARBA" id="ARBA00022448"/>
    </source>
</evidence>
<feature type="transmembrane region" description="Helical" evidence="7">
    <location>
        <begin position="214"/>
        <end position="236"/>
    </location>
</feature>
<feature type="domain" description="Cation efflux protein transmembrane" evidence="8">
    <location>
        <begin position="34"/>
        <end position="244"/>
    </location>
</feature>
<name>A0ABW6GIT5_9ACTN</name>
<dbReference type="PANTHER" id="PTHR13414">
    <property type="entry name" value="HUEL-CATION TRANSPORTER"/>
    <property type="match status" value="1"/>
</dbReference>
<organism evidence="9 10">
    <name type="scientific">Kitasatospora phosalacinea</name>
    <dbReference type="NCBI Taxonomy" id="2065"/>
    <lineage>
        <taxon>Bacteria</taxon>
        <taxon>Bacillati</taxon>
        <taxon>Actinomycetota</taxon>
        <taxon>Actinomycetes</taxon>
        <taxon>Kitasatosporales</taxon>
        <taxon>Streptomycetaceae</taxon>
        <taxon>Kitasatospora</taxon>
    </lineage>
</organism>
<reference evidence="9 10" key="1">
    <citation type="submission" date="2024-09" db="EMBL/GenBank/DDBJ databases">
        <title>The Natural Products Discovery Center: Release of the First 8490 Sequenced Strains for Exploring Actinobacteria Biosynthetic Diversity.</title>
        <authorList>
            <person name="Kalkreuter E."/>
            <person name="Kautsar S.A."/>
            <person name="Yang D."/>
            <person name="Bader C.D."/>
            <person name="Teijaro C.N."/>
            <person name="Fluegel L."/>
            <person name="Davis C.M."/>
            <person name="Simpson J.R."/>
            <person name="Lauterbach L."/>
            <person name="Steele A.D."/>
            <person name="Gui C."/>
            <person name="Meng S."/>
            <person name="Li G."/>
            <person name="Viehrig K."/>
            <person name="Ye F."/>
            <person name="Su P."/>
            <person name="Kiefer A.F."/>
            <person name="Nichols A."/>
            <person name="Cepeda A.J."/>
            <person name="Yan W."/>
            <person name="Fan B."/>
            <person name="Jiang Y."/>
            <person name="Adhikari A."/>
            <person name="Zheng C.-J."/>
            <person name="Schuster L."/>
            <person name="Cowan T.M."/>
            <person name="Smanski M.J."/>
            <person name="Chevrette M.G."/>
            <person name="De Carvalho L.P.S."/>
            <person name="Shen B."/>
        </authorList>
    </citation>
    <scope>NUCLEOTIDE SEQUENCE [LARGE SCALE GENOMIC DNA]</scope>
    <source>
        <strain evidence="9 10">NPDC058753</strain>
    </source>
</reference>
<sequence length="329" mass="34614">MSEQRAAADSGQDSSRGSSQDSGQGSGGESVTTVVVAGLCNLGIALAKAVAGAVSGSSAMLSEAAHSFADTVTEVLLFLSLKRSTRPADGKHPLGYGRERYLWALLASFATFVGGAVFSVHDGIHTLRHGEELGSPALSYLILAVAFVLESVSLARTVRQLRGETRRLRVGGYRYLRHTSDTAVKAVFLEDSAALVGLLLAFGGLLGAQLTGDALWDGLASILIGVLLAWVAYVLARDNASLLIGRSLPERDERTITEALTAQPRVVRVLDLVTSVHGPDDVLVAAKVDFADLATAAEVETACDQAERAVRRAVPAVTRVYLDPTPPRP</sequence>
<evidence type="ECO:0000259" key="8">
    <source>
        <dbReference type="Pfam" id="PF01545"/>
    </source>
</evidence>
<keyword evidence="4 7" id="KW-1133">Transmembrane helix</keyword>
<gene>
    <name evidence="9" type="ORF">ACFW6T_11730</name>
</gene>
<dbReference type="Pfam" id="PF01545">
    <property type="entry name" value="Cation_efflux"/>
    <property type="match status" value="1"/>
</dbReference>
<comment type="caution">
    <text evidence="9">The sequence shown here is derived from an EMBL/GenBank/DDBJ whole genome shotgun (WGS) entry which is preliminary data.</text>
</comment>
<proteinExistence type="predicted"/>
<feature type="transmembrane region" description="Helical" evidence="7">
    <location>
        <begin position="101"/>
        <end position="120"/>
    </location>
</feature>
<dbReference type="InterPro" id="IPR036837">
    <property type="entry name" value="Cation_efflux_CTD_sf"/>
</dbReference>
<dbReference type="InterPro" id="IPR002524">
    <property type="entry name" value="Cation_efflux"/>
</dbReference>
<dbReference type="RefSeq" id="WP_380319316.1">
    <property type="nucleotide sequence ID" value="NZ_JBHYPW010000008.1"/>
</dbReference>
<dbReference type="EMBL" id="JBHYPX010000018">
    <property type="protein sequence ID" value="MFE1352647.1"/>
    <property type="molecule type" value="Genomic_DNA"/>
</dbReference>
<dbReference type="Gene3D" id="3.30.70.1350">
    <property type="entry name" value="Cation efflux protein, cytoplasmic domain"/>
    <property type="match status" value="1"/>
</dbReference>
<keyword evidence="5 7" id="KW-0472">Membrane</keyword>
<dbReference type="InterPro" id="IPR027469">
    <property type="entry name" value="Cation_efflux_TMD_sf"/>
</dbReference>
<keyword evidence="2" id="KW-0813">Transport</keyword>
<comment type="subcellular location">
    <subcellularLocation>
        <location evidence="1">Membrane</location>
        <topology evidence="1">Multi-pass membrane protein</topology>
    </subcellularLocation>
</comment>
<evidence type="ECO:0000256" key="6">
    <source>
        <dbReference type="SAM" id="MobiDB-lite"/>
    </source>
</evidence>
<dbReference type="PANTHER" id="PTHR13414:SF9">
    <property type="entry name" value="PROTON-COUPLED ZINC ANTIPORTER SLC30A9, MITOCHONDRIAL"/>
    <property type="match status" value="1"/>
</dbReference>
<keyword evidence="10" id="KW-1185">Reference proteome</keyword>
<evidence type="ECO:0000256" key="1">
    <source>
        <dbReference type="ARBA" id="ARBA00004141"/>
    </source>
</evidence>
<accession>A0ABW6GIT5</accession>
<evidence type="ECO:0000313" key="9">
    <source>
        <dbReference type="EMBL" id="MFE1352647.1"/>
    </source>
</evidence>
<feature type="region of interest" description="Disordered" evidence="6">
    <location>
        <begin position="1"/>
        <end position="29"/>
    </location>
</feature>
<feature type="transmembrane region" description="Helical" evidence="7">
    <location>
        <begin position="187"/>
        <end position="208"/>
    </location>
</feature>
<dbReference type="SUPFAM" id="SSF160240">
    <property type="entry name" value="Cation efflux protein cytoplasmic domain-like"/>
    <property type="match status" value="1"/>
</dbReference>
<evidence type="ECO:0000256" key="3">
    <source>
        <dbReference type="ARBA" id="ARBA00022692"/>
    </source>
</evidence>
<dbReference type="Gene3D" id="1.20.1510.10">
    <property type="entry name" value="Cation efflux protein transmembrane domain"/>
    <property type="match status" value="1"/>
</dbReference>
<dbReference type="SUPFAM" id="SSF161111">
    <property type="entry name" value="Cation efflux protein transmembrane domain-like"/>
    <property type="match status" value="1"/>
</dbReference>
<evidence type="ECO:0000313" key="10">
    <source>
        <dbReference type="Proteomes" id="UP001599542"/>
    </source>
</evidence>
<dbReference type="InterPro" id="IPR040177">
    <property type="entry name" value="SLC30A9"/>
</dbReference>
<evidence type="ECO:0000256" key="4">
    <source>
        <dbReference type="ARBA" id="ARBA00022989"/>
    </source>
</evidence>
<dbReference type="NCBIfam" id="TIGR01297">
    <property type="entry name" value="CDF"/>
    <property type="match status" value="1"/>
</dbReference>
<evidence type="ECO:0000256" key="5">
    <source>
        <dbReference type="ARBA" id="ARBA00023136"/>
    </source>
</evidence>
<dbReference type="InterPro" id="IPR058533">
    <property type="entry name" value="Cation_efflux_TM"/>
</dbReference>
<feature type="transmembrane region" description="Helical" evidence="7">
    <location>
        <begin position="140"/>
        <end position="158"/>
    </location>
</feature>